<organism evidence="2 3">
    <name type="scientific">Pleomassaria siparia CBS 279.74</name>
    <dbReference type="NCBI Taxonomy" id="1314801"/>
    <lineage>
        <taxon>Eukaryota</taxon>
        <taxon>Fungi</taxon>
        <taxon>Dikarya</taxon>
        <taxon>Ascomycota</taxon>
        <taxon>Pezizomycotina</taxon>
        <taxon>Dothideomycetes</taxon>
        <taxon>Pleosporomycetidae</taxon>
        <taxon>Pleosporales</taxon>
        <taxon>Pleomassariaceae</taxon>
        <taxon>Pleomassaria</taxon>
    </lineage>
</organism>
<feature type="transmembrane region" description="Helical" evidence="1">
    <location>
        <begin position="15"/>
        <end position="36"/>
    </location>
</feature>
<sequence length="59" mass="7102">MGHGTWLVPARAWCVVRLLCMYVLYHTFFCVCVLMLRVRMHVHVRETQFNSTFRRKDGE</sequence>
<keyword evidence="1" id="KW-0472">Membrane</keyword>
<keyword evidence="1" id="KW-0812">Transmembrane</keyword>
<keyword evidence="1" id="KW-1133">Transmembrane helix</keyword>
<dbReference type="EMBL" id="MU005773">
    <property type="protein sequence ID" value="KAF2707865.1"/>
    <property type="molecule type" value="Genomic_DNA"/>
</dbReference>
<proteinExistence type="predicted"/>
<gene>
    <name evidence="2" type="ORF">K504DRAFT_458349</name>
</gene>
<evidence type="ECO:0000256" key="1">
    <source>
        <dbReference type="SAM" id="Phobius"/>
    </source>
</evidence>
<dbReference type="AlphaFoldDB" id="A0A6G1K5R6"/>
<name>A0A6G1K5R6_9PLEO</name>
<dbReference type="Proteomes" id="UP000799428">
    <property type="component" value="Unassembled WGS sequence"/>
</dbReference>
<evidence type="ECO:0000313" key="3">
    <source>
        <dbReference type="Proteomes" id="UP000799428"/>
    </source>
</evidence>
<protein>
    <submittedName>
        <fullName evidence="2">Uncharacterized protein</fullName>
    </submittedName>
</protein>
<evidence type="ECO:0000313" key="2">
    <source>
        <dbReference type="EMBL" id="KAF2707865.1"/>
    </source>
</evidence>
<accession>A0A6G1K5R6</accession>
<keyword evidence="3" id="KW-1185">Reference proteome</keyword>
<reference evidence="2" key="1">
    <citation type="journal article" date="2020" name="Stud. Mycol.">
        <title>101 Dothideomycetes genomes: a test case for predicting lifestyles and emergence of pathogens.</title>
        <authorList>
            <person name="Haridas S."/>
            <person name="Albert R."/>
            <person name="Binder M."/>
            <person name="Bloem J."/>
            <person name="Labutti K."/>
            <person name="Salamov A."/>
            <person name="Andreopoulos B."/>
            <person name="Baker S."/>
            <person name="Barry K."/>
            <person name="Bills G."/>
            <person name="Bluhm B."/>
            <person name="Cannon C."/>
            <person name="Castanera R."/>
            <person name="Culley D."/>
            <person name="Daum C."/>
            <person name="Ezra D."/>
            <person name="Gonzalez J."/>
            <person name="Henrissat B."/>
            <person name="Kuo A."/>
            <person name="Liang C."/>
            <person name="Lipzen A."/>
            <person name="Lutzoni F."/>
            <person name="Magnuson J."/>
            <person name="Mondo S."/>
            <person name="Nolan M."/>
            <person name="Ohm R."/>
            <person name="Pangilinan J."/>
            <person name="Park H.-J."/>
            <person name="Ramirez L."/>
            <person name="Alfaro M."/>
            <person name="Sun H."/>
            <person name="Tritt A."/>
            <person name="Yoshinaga Y."/>
            <person name="Zwiers L.-H."/>
            <person name="Turgeon B."/>
            <person name="Goodwin S."/>
            <person name="Spatafora J."/>
            <person name="Crous P."/>
            <person name="Grigoriev I."/>
        </authorList>
    </citation>
    <scope>NUCLEOTIDE SEQUENCE</scope>
    <source>
        <strain evidence="2">CBS 279.74</strain>
    </source>
</reference>